<gene>
    <name evidence="3" type="ORF">KTA_06100</name>
</gene>
<keyword evidence="2" id="KW-0812">Transmembrane</keyword>
<keyword evidence="2" id="KW-1133">Transmembrane helix</keyword>
<name>A0A455SZA6_9CHLR</name>
<evidence type="ECO:0000256" key="2">
    <source>
        <dbReference type="SAM" id="Phobius"/>
    </source>
</evidence>
<evidence type="ECO:0000313" key="3">
    <source>
        <dbReference type="EMBL" id="BBH92411.1"/>
    </source>
</evidence>
<feature type="compositionally biased region" description="Low complexity" evidence="1">
    <location>
        <begin position="62"/>
        <end position="71"/>
    </location>
</feature>
<sequence>MDEPDEKPEALPPAEAASDSLTSGSQSQAASSSTPATSEAASPALEPQQAPVLENEARQRAAAEIAAQESATLSPEGAPSLEEEKKNLQKRQVQTTAKTVRATDPYSGPEGPSLSESAGPYPEPLLPPPPPPAHVPRTVRLSTAIIIGGLIFLLSTTSAILIALYASAGGFAPFIKHLNVPSTATTAALTRRVHQQTPTLSSSLPSSSTASSSSITATVTVVATATAPAPPTVIVVGPTPTAAATAPYSGPTADTLLHAFIANYLPIACSADGACIRPLPPNWWLSCCEFYPAHGSYQFYDTSGGAPGLGTEMIVAVFQTGAHAKTVLDQLISSQAWVAPHYAIVDNCALLTENINALTDWNQYIAIMQQLC</sequence>
<accession>A0A455SZA6</accession>
<keyword evidence="2" id="KW-0472">Membrane</keyword>
<feature type="compositionally biased region" description="Low complexity" evidence="1">
    <location>
        <begin position="197"/>
        <end position="211"/>
    </location>
</feature>
<protein>
    <submittedName>
        <fullName evidence="3">Uncharacterized protein</fullName>
    </submittedName>
</protein>
<evidence type="ECO:0000256" key="1">
    <source>
        <dbReference type="SAM" id="MobiDB-lite"/>
    </source>
</evidence>
<dbReference type="EMBL" id="AP019377">
    <property type="protein sequence ID" value="BBH92411.1"/>
    <property type="molecule type" value="Genomic_DNA"/>
</dbReference>
<proteinExistence type="predicted"/>
<feature type="transmembrane region" description="Helical" evidence="2">
    <location>
        <begin position="144"/>
        <end position="166"/>
    </location>
</feature>
<feature type="compositionally biased region" description="Pro residues" evidence="1">
    <location>
        <begin position="121"/>
        <end position="134"/>
    </location>
</feature>
<reference evidence="3" key="1">
    <citation type="submission" date="2018-12" db="EMBL/GenBank/DDBJ databases">
        <title>Novel natural products biosynthetic potential of the class Ktedonobacteria.</title>
        <authorList>
            <person name="Zheng Y."/>
            <person name="Saitou A."/>
            <person name="Wang C.M."/>
            <person name="Toyoda A."/>
            <person name="Minakuchi Y."/>
            <person name="Sekiguchi Y."/>
            <person name="Ueda K."/>
            <person name="Takano H."/>
            <person name="Sakai Y."/>
            <person name="Yokota A."/>
            <person name="Yabe S."/>
        </authorList>
    </citation>
    <scope>NUCLEOTIDE SEQUENCE</scope>
    <source>
        <strain evidence="3">A3-2</strain>
    </source>
</reference>
<dbReference type="AlphaFoldDB" id="A0A455SZA6"/>
<organism evidence="3">
    <name type="scientific">Thermogemmatispora argillosa</name>
    <dbReference type="NCBI Taxonomy" id="2045280"/>
    <lineage>
        <taxon>Bacteria</taxon>
        <taxon>Bacillati</taxon>
        <taxon>Chloroflexota</taxon>
        <taxon>Ktedonobacteria</taxon>
        <taxon>Thermogemmatisporales</taxon>
        <taxon>Thermogemmatisporaceae</taxon>
        <taxon>Thermogemmatispora</taxon>
    </lineage>
</organism>
<feature type="compositionally biased region" description="Low complexity" evidence="1">
    <location>
        <begin position="12"/>
        <end position="47"/>
    </location>
</feature>
<feature type="region of interest" description="Disordered" evidence="1">
    <location>
        <begin position="1"/>
        <end position="134"/>
    </location>
</feature>
<feature type="region of interest" description="Disordered" evidence="1">
    <location>
        <begin position="192"/>
        <end position="211"/>
    </location>
</feature>